<evidence type="ECO:0000256" key="5">
    <source>
        <dbReference type="ARBA" id="ARBA00022853"/>
    </source>
</evidence>
<evidence type="ECO:0000256" key="3">
    <source>
        <dbReference type="ARBA" id="ARBA00022771"/>
    </source>
</evidence>
<dbReference type="OMA" id="NCNRNMA"/>
<keyword evidence="2 10" id="KW-0479">Metal-binding</keyword>
<dbReference type="Pfam" id="PF08209">
    <property type="entry name" value="Sgf11"/>
    <property type="match status" value="1"/>
</dbReference>
<evidence type="ECO:0000256" key="12">
    <source>
        <dbReference type="SAM" id="MobiDB-lite"/>
    </source>
</evidence>
<dbReference type="InterPro" id="IPR051078">
    <property type="entry name" value="SGF11"/>
</dbReference>
<comment type="subunit">
    <text evidence="10">Component of some SAGA transcription coactivator-HAT complexes. Within the SAGA complex, participates to a subcomplex of SAGA called the DUB module (deubiquitination module).</text>
</comment>
<evidence type="ECO:0000256" key="11">
    <source>
        <dbReference type="RuleBase" id="RU261113"/>
    </source>
</evidence>
<evidence type="ECO:0000313" key="14">
    <source>
        <dbReference type="Proteomes" id="UP000008144"/>
    </source>
</evidence>
<keyword evidence="7 10" id="KW-0010">Activator</keyword>
<dbReference type="InterPro" id="IPR013246">
    <property type="entry name" value="SAGA_su_Sgf11"/>
</dbReference>
<dbReference type="GO" id="GO:0006325">
    <property type="term" value="P:chromatin organization"/>
    <property type="evidence" value="ECO:0007669"/>
    <property type="project" value="UniProtKB-KW"/>
</dbReference>
<comment type="similarity">
    <text evidence="10 11">Belongs to the SGF11 family.</text>
</comment>
<keyword evidence="9 10" id="KW-0539">Nucleus</keyword>
<evidence type="ECO:0000256" key="1">
    <source>
        <dbReference type="ARBA" id="ARBA00004123"/>
    </source>
</evidence>
<feature type="zinc finger region" description="SGF11-type" evidence="10">
    <location>
        <begin position="72"/>
        <end position="93"/>
    </location>
</feature>
<reference evidence="13" key="3">
    <citation type="submission" date="2025-09" db="UniProtKB">
        <authorList>
            <consortium name="Ensembl"/>
        </authorList>
    </citation>
    <scope>IDENTIFICATION</scope>
</reference>
<dbReference type="GO" id="GO:0008270">
    <property type="term" value="F:zinc ion binding"/>
    <property type="evidence" value="ECO:0007669"/>
    <property type="project" value="UniProtKB-UniRule"/>
</dbReference>
<dbReference type="GO" id="GO:0000124">
    <property type="term" value="C:SAGA complex"/>
    <property type="evidence" value="ECO:0000318"/>
    <property type="project" value="GO_Central"/>
</dbReference>
<dbReference type="FunFam" id="3.30.160.60:FF:000118">
    <property type="entry name" value="Ataxin-7-like protein 3"/>
    <property type="match status" value="1"/>
</dbReference>
<keyword evidence="5 10" id="KW-0156">Chromatin regulator</keyword>
<dbReference type="InParanoid" id="F6SEM6"/>
<comment type="function">
    <text evidence="10 11">Component of the transcription regulatory histone acetylation (HAT) complex SAGA, a multiprotein complex that activates transcription by remodeling chromatin and mediating histone acetylation and deubiquitination. Within the SAGA complex, participates in a subcomplex that specifically deubiquitinates histone H2B. The SAGA complex is recruited to specific gene promoters by activators, where it is required for transcription.</text>
</comment>
<name>F6SEM6_CIOIN</name>
<keyword evidence="4 10" id="KW-0862">Zinc</keyword>
<protein>
    <recommendedName>
        <fullName evidence="10">SAGA-associated factor 11 homolog</fullName>
    </recommendedName>
</protein>
<dbReference type="GO" id="GO:0003713">
    <property type="term" value="F:transcription coactivator activity"/>
    <property type="evidence" value="ECO:0000318"/>
    <property type="project" value="GO_Central"/>
</dbReference>
<sequence>MADLQMYADHFLNEILNEAVLGVAYEAHRSLTKGTLFIDDSDEGDEKYKITIEKGLDIFGQPISGSKKTVECQCPNCNRNMAASRFAPHLEKCMGMGRNSSRIASQRIANSGKFSSTINDSVGADEELDDDNDVDWFACEANQPTKKSKKRKAERGNGSPRTSKSILSKSRSTVTTQSCVAGQSKAFVDQNDNIDVVHDTRSDNINHTVTLWEKHINATLTGNDGGKSPAMHAGNVIIKKKKSKHNPSKKSKRRQI</sequence>
<evidence type="ECO:0000256" key="7">
    <source>
        <dbReference type="ARBA" id="ARBA00023159"/>
    </source>
</evidence>
<comment type="domain">
    <text evidence="10">The long N-terminal helix forms part of the 'assembly lobe' of the SAGA deubiquitination module.</text>
</comment>
<dbReference type="Ensembl" id="ENSCINT00000000728.3">
    <property type="protein sequence ID" value="ENSCINP00000000728.3"/>
    <property type="gene ID" value="ENSCING00000000395.3"/>
</dbReference>
<evidence type="ECO:0000313" key="13">
    <source>
        <dbReference type="Ensembl" id="ENSCINP00000000728.3"/>
    </source>
</evidence>
<feature type="region of interest" description="Disordered" evidence="12">
    <location>
        <begin position="138"/>
        <end position="174"/>
    </location>
</feature>
<evidence type="ECO:0000256" key="4">
    <source>
        <dbReference type="ARBA" id="ARBA00022833"/>
    </source>
</evidence>
<dbReference type="PANTHER" id="PTHR46367:SF1">
    <property type="entry name" value="ATAXIN-7-LIKE PROTEIN 3"/>
    <property type="match status" value="1"/>
</dbReference>
<keyword evidence="3 10" id="KW-0863">Zinc-finger</keyword>
<comment type="domain">
    <text evidence="10">The C-terminal SGF11-type zinc-finger domain forms part of the 'catalytic lobe' of the SAGA deubiquitination module.</text>
</comment>
<dbReference type="GeneTree" id="ENSGT00940000167574"/>
<proteinExistence type="inferred from homology"/>
<reference evidence="14" key="1">
    <citation type="journal article" date="2002" name="Science">
        <title>The draft genome of Ciona intestinalis: insights into chordate and vertebrate origins.</title>
        <authorList>
            <person name="Dehal P."/>
            <person name="Satou Y."/>
            <person name="Campbell R.K."/>
            <person name="Chapman J."/>
            <person name="Degnan B."/>
            <person name="De Tomaso A."/>
            <person name="Davidson B."/>
            <person name="Di Gregorio A."/>
            <person name="Gelpke M."/>
            <person name="Goodstein D.M."/>
            <person name="Harafuji N."/>
            <person name="Hastings K.E."/>
            <person name="Ho I."/>
            <person name="Hotta K."/>
            <person name="Huang W."/>
            <person name="Kawashima T."/>
            <person name="Lemaire P."/>
            <person name="Martinez D."/>
            <person name="Meinertzhagen I.A."/>
            <person name="Necula S."/>
            <person name="Nonaka M."/>
            <person name="Putnam N."/>
            <person name="Rash S."/>
            <person name="Saiga H."/>
            <person name="Satake M."/>
            <person name="Terry A."/>
            <person name="Yamada L."/>
            <person name="Wang H.G."/>
            <person name="Awazu S."/>
            <person name="Azumi K."/>
            <person name="Boore J."/>
            <person name="Branno M."/>
            <person name="Chin-Bow S."/>
            <person name="DeSantis R."/>
            <person name="Doyle S."/>
            <person name="Francino P."/>
            <person name="Keys D.N."/>
            <person name="Haga S."/>
            <person name="Hayashi H."/>
            <person name="Hino K."/>
            <person name="Imai K.S."/>
            <person name="Inaba K."/>
            <person name="Kano S."/>
            <person name="Kobayashi K."/>
            <person name="Kobayashi M."/>
            <person name="Lee B.I."/>
            <person name="Makabe K.W."/>
            <person name="Manohar C."/>
            <person name="Matassi G."/>
            <person name="Medina M."/>
            <person name="Mochizuki Y."/>
            <person name="Mount S."/>
            <person name="Morishita T."/>
            <person name="Miura S."/>
            <person name="Nakayama A."/>
            <person name="Nishizaka S."/>
            <person name="Nomoto H."/>
            <person name="Ohta F."/>
            <person name="Oishi K."/>
            <person name="Rigoutsos I."/>
            <person name="Sano M."/>
            <person name="Sasaki A."/>
            <person name="Sasakura Y."/>
            <person name="Shoguchi E."/>
            <person name="Shin-i T."/>
            <person name="Spagnuolo A."/>
            <person name="Stainier D."/>
            <person name="Suzuki M.M."/>
            <person name="Tassy O."/>
            <person name="Takatori N."/>
            <person name="Tokuoka M."/>
            <person name="Yagi K."/>
            <person name="Yoshizaki F."/>
            <person name="Wada S."/>
            <person name="Zhang C."/>
            <person name="Hyatt P.D."/>
            <person name="Larimer F."/>
            <person name="Detter C."/>
            <person name="Doggett N."/>
            <person name="Glavina T."/>
            <person name="Hawkins T."/>
            <person name="Richardson P."/>
            <person name="Lucas S."/>
            <person name="Kohara Y."/>
            <person name="Levine M."/>
            <person name="Satoh N."/>
            <person name="Rokhsar D.S."/>
        </authorList>
    </citation>
    <scope>NUCLEOTIDE SEQUENCE [LARGE SCALE GENOMIC DNA]</scope>
</reference>
<dbReference type="HAMAP" id="MF_03047">
    <property type="entry name" value="Sgf11"/>
    <property type="match status" value="1"/>
</dbReference>
<reference evidence="13" key="2">
    <citation type="submission" date="2025-08" db="UniProtKB">
        <authorList>
            <consortium name="Ensembl"/>
        </authorList>
    </citation>
    <scope>IDENTIFICATION</scope>
</reference>
<accession>F6SEM6</accession>
<dbReference type="STRING" id="7719.ENSCINP00000000728"/>
<dbReference type="Gene3D" id="3.30.160.60">
    <property type="entry name" value="Classic Zinc Finger"/>
    <property type="match status" value="1"/>
</dbReference>
<evidence type="ECO:0000256" key="6">
    <source>
        <dbReference type="ARBA" id="ARBA00023015"/>
    </source>
</evidence>
<evidence type="ECO:0000256" key="8">
    <source>
        <dbReference type="ARBA" id="ARBA00023163"/>
    </source>
</evidence>
<evidence type="ECO:0000256" key="10">
    <source>
        <dbReference type="HAMAP-Rule" id="MF_03047"/>
    </source>
</evidence>
<keyword evidence="6 10" id="KW-0805">Transcription regulation</keyword>
<dbReference type="GO" id="GO:0071819">
    <property type="term" value="C:DUBm complex"/>
    <property type="evidence" value="ECO:0000318"/>
    <property type="project" value="GO_Central"/>
</dbReference>
<dbReference type="Proteomes" id="UP000008144">
    <property type="component" value="Unassembled WGS sequence"/>
</dbReference>
<feature type="compositionally biased region" description="Polar residues" evidence="12">
    <location>
        <begin position="159"/>
        <end position="174"/>
    </location>
</feature>
<keyword evidence="14" id="KW-1185">Reference proteome</keyword>
<evidence type="ECO:0000256" key="2">
    <source>
        <dbReference type="ARBA" id="ARBA00022723"/>
    </source>
</evidence>
<evidence type="ECO:0000256" key="9">
    <source>
        <dbReference type="ARBA" id="ARBA00023242"/>
    </source>
</evidence>
<dbReference type="GO" id="GO:0006357">
    <property type="term" value="P:regulation of transcription by RNA polymerase II"/>
    <property type="evidence" value="ECO:0000318"/>
    <property type="project" value="GO_Central"/>
</dbReference>
<dbReference type="HOGENOM" id="CLU_1108343_0_0_1"/>
<dbReference type="AlphaFoldDB" id="F6SEM6"/>
<keyword evidence="8 10" id="KW-0804">Transcription</keyword>
<organism evidence="13 14">
    <name type="scientific">Ciona intestinalis</name>
    <name type="common">Transparent sea squirt</name>
    <name type="synonym">Ascidia intestinalis</name>
    <dbReference type="NCBI Taxonomy" id="7719"/>
    <lineage>
        <taxon>Eukaryota</taxon>
        <taxon>Metazoa</taxon>
        <taxon>Chordata</taxon>
        <taxon>Tunicata</taxon>
        <taxon>Ascidiacea</taxon>
        <taxon>Phlebobranchia</taxon>
        <taxon>Cionidae</taxon>
        <taxon>Ciona</taxon>
    </lineage>
</organism>
<dbReference type="GO" id="GO:0045893">
    <property type="term" value="P:positive regulation of DNA-templated transcription"/>
    <property type="evidence" value="ECO:0000318"/>
    <property type="project" value="GO_Central"/>
</dbReference>
<dbReference type="PANTHER" id="PTHR46367">
    <property type="entry name" value="ATAXIN-7-LIKE PROTEIN 3"/>
    <property type="match status" value="1"/>
</dbReference>
<comment type="subcellular location">
    <subcellularLocation>
        <location evidence="1 10 11">Nucleus</location>
    </subcellularLocation>
</comment>